<dbReference type="Gene3D" id="2.130.10.10">
    <property type="entry name" value="YVTN repeat-like/Quinoprotein amine dehydrogenase"/>
    <property type="match status" value="1"/>
</dbReference>
<name>A0A381VED0_9ZZZZ</name>
<dbReference type="InterPro" id="IPR002372">
    <property type="entry name" value="PQQ_rpt_dom"/>
</dbReference>
<dbReference type="SUPFAM" id="SSF50998">
    <property type="entry name" value="Quinoprotein alcohol dehydrogenase-like"/>
    <property type="match status" value="1"/>
</dbReference>
<dbReference type="InterPro" id="IPR015943">
    <property type="entry name" value="WD40/YVTN_repeat-like_dom_sf"/>
</dbReference>
<dbReference type="PANTHER" id="PTHR34512">
    <property type="entry name" value="CELL SURFACE PROTEIN"/>
    <property type="match status" value="1"/>
</dbReference>
<accession>A0A381VED0</accession>
<dbReference type="AlphaFoldDB" id="A0A381VED0"/>
<dbReference type="Pfam" id="PF13360">
    <property type="entry name" value="PQQ_2"/>
    <property type="match status" value="1"/>
</dbReference>
<protein>
    <recommendedName>
        <fullName evidence="1">Pyrrolo-quinoline quinone repeat domain-containing protein</fullName>
    </recommendedName>
</protein>
<evidence type="ECO:0000313" key="2">
    <source>
        <dbReference type="EMBL" id="SVA38138.1"/>
    </source>
</evidence>
<gene>
    <name evidence="2" type="ORF">METZ01_LOCUS90992</name>
</gene>
<evidence type="ECO:0000259" key="1">
    <source>
        <dbReference type="Pfam" id="PF13360"/>
    </source>
</evidence>
<dbReference type="PANTHER" id="PTHR34512:SF30">
    <property type="entry name" value="OUTER MEMBRANE PROTEIN ASSEMBLY FACTOR BAMB"/>
    <property type="match status" value="1"/>
</dbReference>
<dbReference type="EMBL" id="UINC01008476">
    <property type="protein sequence ID" value="SVA38138.1"/>
    <property type="molecule type" value="Genomic_DNA"/>
</dbReference>
<proteinExistence type="predicted"/>
<reference evidence="2" key="1">
    <citation type="submission" date="2018-05" db="EMBL/GenBank/DDBJ databases">
        <authorList>
            <person name="Lanie J.A."/>
            <person name="Ng W.-L."/>
            <person name="Kazmierczak K.M."/>
            <person name="Andrzejewski T.M."/>
            <person name="Davidsen T.M."/>
            <person name="Wayne K.J."/>
            <person name="Tettelin H."/>
            <person name="Glass J.I."/>
            <person name="Rusch D."/>
            <person name="Podicherti R."/>
            <person name="Tsui H.-C.T."/>
            <person name="Winkler M.E."/>
        </authorList>
    </citation>
    <scope>NUCLEOTIDE SEQUENCE</scope>
</reference>
<sequence length="448" mass="49483">MRDVVIGMVALWFLVGPYGASAQEGQWPRFRGSTDGAVADDPRLPEIWSETENVVWTVDVPGLGWSSPVVWDDHIFLTTAVSAGEELAPVAGLYDPGADSGATRSTSSHRWIVYDVDFVTGNVRWAREVSSQVPSIERHLKNSFASETPVTDGERVYAYFGAIGLVAALDLDGEVVWTHELGVFNGRQRFGTAASPALHEGRLFIVNDNVTGSFLVALDAVTGEEQWRVERNEVENWATPFVWENAVRTEIVTAGLRRVRSYDLDGQLLWELSGMTVNVVPTPFARDGLVYISSGYPGGMPRPVYAIRPGASGDISLKDGENGNDFIVWYQPMLGTYNTSALVYGDHYYTLLDRGFLLNHDARTGREIYGRTRIRPGTGFTASPWAYNNRIFLLGEDGDTFVVRAGSEFELIRTNSLNEMALATPAVVRGSLILRTQSALYRISNDNR</sequence>
<organism evidence="2">
    <name type="scientific">marine metagenome</name>
    <dbReference type="NCBI Taxonomy" id="408172"/>
    <lineage>
        <taxon>unclassified sequences</taxon>
        <taxon>metagenomes</taxon>
        <taxon>ecological metagenomes</taxon>
    </lineage>
</organism>
<feature type="domain" description="Pyrrolo-quinoline quinone repeat" evidence="1">
    <location>
        <begin position="113"/>
        <end position="368"/>
    </location>
</feature>
<dbReference type="InterPro" id="IPR011047">
    <property type="entry name" value="Quinoprotein_ADH-like_sf"/>
</dbReference>